<evidence type="ECO:0000313" key="7">
    <source>
        <dbReference type="Proteomes" id="UP001055117"/>
    </source>
</evidence>
<keyword evidence="7" id="KW-1185">Reference proteome</keyword>
<dbReference type="EMBL" id="BPQG01000036">
    <property type="protein sequence ID" value="GJD44680.1"/>
    <property type="molecule type" value="Genomic_DNA"/>
</dbReference>
<evidence type="ECO:0000256" key="3">
    <source>
        <dbReference type="ARBA" id="ARBA00022676"/>
    </source>
</evidence>
<keyword evidence="3" id="KW-0328">Glycosyltransferase</keyword>
<evidence type="ECO:0000256" key="5">
    <source>
        <dbReference type="ARBA" id="ARBA00023136"/>
    </source>
</evidence>
<sequence>MRPSEQAVVCVPARDEEVCLPRLLRSLAAQDGIAADVRLRVLIVANNCTDGTVAAVRAMQASDIAPTLAIRVVEAHLSGAEAHVGTARRMALDAGAAWLEADGCPDGILLTTDADARVPRGWLAANLRALEGAEIVGGRLVIDPEDAIDPALADLHARIERYWASVRRIEDALDPPPHDPAPRHGDHTGASLALRAALYRSVGGLPALPRGEDNALVARVREAGGRLRHCPDVSVMVSDRAAGRAQGGMATEMVRRAATARAGLPYRLPAPRHWETVIARRAALRRTWLGLEGTARHAALAAFGLTAADLAAIDPDACVNDIAFVERASPLCEAADGPAPEMDLDDALAGFDAILRPSAAA</sequence>
<dbReference type="Gene3D" id="3.90.550.10">
    <property type="entry name" value="Spore Coat Polysaccharide Biosynthesis Protein SpsA, Chain A"/>
    <property type="match status" value="1"/>
</dbReference>
<dbReference type="RefSeq" id="WP_147829596.1">
    <property type="nucleotide sequence ID" value="NZ_BPQG01000036.1"/>
</dbReference>
<organism evidence="6 7">
    <name type="scientific">Methylobacterium cerastii</name>
    <dbReference type="NCBI Taxonomy" id="932741"/>
    <lineage>
        <taxon>Bacteria</taxon>
        <taxon>Pseudomonadati</taxon>
        <taxon>Pseudomonadota</taxon>
        <taxon>Alphaproteobacteria</taxon>
        <taxon>Hyphomicrobiales</taxon>
        <taxon>Methylobacteriaceae</taxon>
        <taxon>Methylobacterium</taxon>
    </lineage>
</organism>
<comment type="subcellular location">
    <subcellularLocation>
        <location evidence="1">Cell membrane</location>
    </subcellularLocation>
</comment>
<comment type="caution">
    <text evidence="6">The sequence shown here is derived from an EMBL/GenBank/DDBJ whole genome shotgun (WGS) entry which is preliminary data.</text>
</comment>
<dbReference type="Pfam" id="PF13641">
    <property type="entry name" value="Glyco_tranf_2_3"/>
    <property type="match status" value="1"/>
</dbReference>
<evidence type="ECO:0008006" key="8">
    <source>
        <dbReference type="Google" id="ProtNLM"/>
    </source>
</evidence>
<gene>
    <name evidence="6" type="ORF">AFCDBAGC_2547</name>
</gene>
<name>A0ABQ4QIN0_9HYPH</name>
<keyword evidence="2" id="KW-1003">Cell membrane</keyword>
<evidence type="ECO:0000256" key="2">
    <source>
        <dbReference type="ARBA" id="ARBA00022475"/>
    </source>
</evidence>
<evidence type="ECO:0000256" key="4">
    <source>
        <dbReference type="ARBA" id="ARBA00022679"/>
    </source>
</evidence>
<reference evidence="6 7" key="1">
    <citation type="journal article" date="2021" name="Front. Microbiol.">
        <title>Comprehensive Comparative Genomics and Phenotyping of Methylobacterium Species.</title>
        <authorList>
            <person name="Alessa O."/>
            <person name="Ogura Y."/>
            <person name="Fujitani Y."/>
            <person name="Takami H."/>
            <person name="Hayashi T."/>
            <person name="Sahin N."/>
            <person name="Tani A."/>
        </authorList>
    </citation>
    <scope>NUCLEOTIDE SEQUENCE [LARGE SCALE GENOMIC DNA]</scope>
    <source>
        <strain evidence="6 7">DSM 23679</strain>
    </source>
</reference>
<evidence type="ECO:0000313" key="6">
    <source>
        <dbReference type="EMBL" id="GJD44680.1"/>
    </source>
</evidence>
<accession>A0ABQ4QIN0</accession>
<proteinExistence type="predicted"/>
<dbReference type="InterPro" id="IPR029044">
    <property type="entry name" value="Nucleotide-diphossugar_trans"/>
</dbReference>
<evidence type="ECO:0000256" key="1">
    <source>
        <dbReference type="ARBA" id="ARBA00004236"/>
    </source>
</evidence>
<dbReference type="SUPFAM" id="SSF53448">
    <property type="entry name" value="Nucleotide-diphospho-sugar transferases"/>
    <property type="match status" value="1"/>
</dbReference>
<dbReference type="PANTHER" id="PTHR43646">
    <property type="entry name" value="GLYCOSYLTRANSFERASE"/>
    <property type="match status" value="1"/>
</dbReference>
<keyword evidence="5" id="KW-0472">Membrane</keyword>
<keyword evidence="4" id="KW-0808">Transferase</keyword>
<dbReference type="PANTHER" id="PTHR43646:SF2">
    <property type="entry name" value="GLYCOSYLTRANSFERASE 2-LIKE DOMAIN-CONTAINING PROTEIN"/>
    <property type="match status" value="1"/>
</dbReference>
<protein>
    <recommendedName>
        <fullName evidence="8">Glycosyl transferase</fullName>
    </recommendedName>
</protein>
<dbReference type="Proteomes" id="UP001055117">
    <property type="component" value="Unassembled WGS sequence"/>
</dbReference>